<dbReference type="InterPro" id="IPR020846">
    <property type="entry name" value="MFS_dom"/>
</dbReference>
<proteinExistence type="inferred from homology"/>
<feature type="transmembrane region" description="Helical" evidence="7">
    <location>
        <begin position="317"/>
        <end position="340"/>
    </location>
</feature>
<dbReference type="PANTHER" id="PTHR23501:SF12">
    <property type="entry name" value="MAJOR FACILITATOR SUPERFAMILY (MFS) PROFILE DOMAIN-CONTAINING PROTEIN-RELATED"/>
    <property type="match status" value="1"/>
</dbReference>
<feature type="transmembrane region" description="Helical" evidence="7">
    <location>
        <begin position="346"/>
        <end position="365"/>
    </location>
</feature>
<feature type="transmembrane region" description="Helical" evidence="7">
    <location>
        <begin position="497"/>
        <end position="515"/>
    </location>
</feature>
<dbReference type="Gene3D" id="1.20.1250.20">
    <property type="entry name" value="MFS general substrate transporter like domains"/>
    <property type="match status" value="1"/>
</dbReference>
<evidence type="ECO:0000313" key="10">
    <source>
        <dbReference type="Proteomes" id="UP000005426"/>
    </source>
</evidence>
<keyword evidence="4 7" id="KW-0812">Transmembrane</keyword>
<dbReference type="GO" id="GO:0022857">
    <property type="term" value="F:transmembrane transporter activity"/>
    <property type="evidence" value="ECO:0007669"/>
    <property type="project" value="InterPro"/>
</dbReference>
<dbReference type="eggNOG" id="KOG0254">
    <property type="taxonomic scope" value="Eukaryota"/>
</dbReference>
<evidence type="ECO:0000256" key="2">
    <source>
        <dbReference type="ARBA" id="ARBA00007520"/>
    </source>
</evidence>
<organism evidence="9 10">
    <name type="scientific">Hypocrea atroviridis (strain ATCC 20476 / IMI 206040)</name>
    <name type="common">Trichoderma atroviride</name>
    <dbReference type="NCBI Taxonomy" id="452589"/>
    <lineage>
        <taxon>Eukaryota</taxon>
        <taxon>Fungi</taxon>
        <taxon>Dikarya</taxon>
        <taxon>Ascomycota</taxon>
        <taxon>Pezizomycotina</taxon>
        <taxon>Sordariomycetes</taxon>
        <taxon>Hypocreomycetidae</taxon>
        <taxon>Hypocreales</taxon>
        <taxon>Hypocreaceae</taxon>
        <taxon>Trichoderma</taxon>
    </lineage>
</organism>
<keyword evidence="6 7" id="KW-0472">Membrane</keyword>
<dbReference type="InterPro" id="IPR018247">
    <property type="entry name" value="EF_Hand_1_Ca_BS"/>
</dbReference>
<evidence type="ECO:0000256" key="7">
    <source>
        <dbReference type="SAM" id="Phobius"/>
    </source>
</evidence>
<dbReference type="PANTHER" id="PTHR23501">
    <property type="entry name" value="MAJOR FACILITATOR SUPERFAMILY"/>
    <property type="match status" value="1"/>
</dbReference>
<dbReference type="InterPro" id="IPR011701">
    <property type="entry name" value="MFS"/>
</dbReference>
<accession>G9NFT1</accession>
<comment type="subcellular location">
    <subcellularLocation>
        <location evidence="1">Membrane</location>
        <topology evidence="1">Multi-pass membrane protein</topology>
    </subcellularLocation>
</comment>
<dbReference type="OrthoDB" id="10021397at2759"/>
<dbReference type="AlphaFoldDB" id="G9NFT1"/>
<dbReference type="SUPFAM" id="SSF103473">
    <property type="entry name" value="MFS general substrate transporter"/>
    <property type="match status" value="1"/>
</dbReference>
<evidence type="ECO:0000256" key="4">
    <source>
        <dbReference type="ARBA" id="ARBA00022692"/>
    </source>
</evidence>
<keyword evidence="5 7" id="KW-1133">Transmembrane helix</keyword>
<keyword evidence="10" id="KW-1185">Reference proteome</keyword>
<dbReference type="Proteomes" id="UP000005426">
    <property type="component" value="Unassembled WGS sequence"/>
</dbReference>
<evidence type="ECO:0000256" key="3">
    <source>
        <dbReference type="ARBA" id="ARBA00022448"/>
    </source>
</evidence>
<evidence type="ECO:0000256" key="5">
    <source>
        <dbReference type="ARBA" id="ARBA00022989"/>
    </source>
</evidence>
<keyword evidence="3" id="KW-0813">Transport</keyword>
<dbReference type="KEGG" id="tatv:25782989"/>
<feature type="transmembrane region" description="Helical" evidence="7">
    <location>
        <begin position="417"/>
        <end position="436"/>
    </location>
</feature>
<dbReference type="PROSITE" id="PS00018">
    <property type="entry name" value="EF_HAND_1"/>
    <property type="match status" value="1"/>
</dbReference>
<dbReference type="EMBL" id="ABDG02000014">
    <property type="protein sequence ID" value="EHK50147.1"/>
    <property type="molecule type" value="Genomic_DNA"/>
</dbReference>
<feature type="transmembrane region" description="Helical" evidence="7">
    <location>
        <begin position="585"/>
        <end position="608"/>
    </location>
</feature>
<feature type="transmembrane region" description="Helical" evidence="7">
    <location>
        <begin position="456"/>
        <end position="477"/>
    </location>
</feature>
<comment type="similarity">
    <text evidence="2">Belongs to the major facilitator superfamily. TCR/Tet family.</text>
</comment>
<name>G9NFT1_HYPAI</name>
<feature type="transmembrane region" description="Helical" evidence="7">
    <location>
        <begin position="554"/>
        <end position="573"/>
    </location>
</feature>
<feature type="domain" description="Major facilitator superfamily (MFS) profile" evidence="8">
    <location>
        <begin position="192"/>
        <end position="663"/>
    </location>
</feature>
<dbReference type="PROSITE" id="PS50850">
    <property type="entry name" value="MFS"/>
    <property type="match status" value="1"/>
</dbReference>
<dbReference type="HOGENOM" id="CLU_000960_22_1_1"/>
<dbReference type="Gene3D" id="1.10.3210.10">
    <property type="entry name" value="Hypothetical protein af1432"/>
    <property type="match status" value="1"/>
</dbReference>
<feature type="transmembrane region" description="Helical" evidence="7">
    <location>
        <begin position="522"/>
        <end position="542"/>
    </location>
</feature>
<dbReference type="SUPFAM" id="SSF109604">
    <property type="entry name" value="HD-domain/PDEase-like"/>
    <property type="match status" value="1"/>
</dbReference>
<evidence type="ECO:0000256" key="6">
    <source>
        <dbReference type="ARBA" id="ARBA00023136"/>
    </source>
</evidence>
<dbReference type="InterPro" id="IPR036259">
    <property type="entry name" value="MFS_trans_sf"/>
</dbReference>
<comment type="caution">
    <text evidence="9">The sequence shown here is derived from an EMBL/GenBank/DDBJ whole genome shotgun (WGS) entry which is preliminary data.</text>
</comment>
<feature type="transmembrane region" description="Helical" evidence="7">
    <location>
        <begin position="385"/>
        <end position="405"/>
    </location>
</feature>
<gene>
    <name evidence="9" type="ORF">TRIATDRAFT_314371</name>
</gene>
<feature type="transmembrane region" description="Helical" evidence="7">
    <location>
        <begin position="282"/>
        <end position="305"/>
    </location>
</feature>
<dbReference type="GO" id="GO:0005886">
    <property type="term" value="C:plasma membrane"/>
    <property type="evidence" value="ECO:0007669"/>
    <property type="project" value="TreeGrafter"/>
</dbReference>
<protein>
    <recommendedName>
        <fullName evidence="8">Major facilitator superfamily (MFS) profile domain-containing protein</fullName>
    </recommendedName>
</protein>
<sequence>MSSSQPTKSIAGVEVIDTLLVQAAQDFAREHLEDFAYNHVMRSWIFGIIIYTRLRERGEFPAIDLEAHAVSAILHDMGWDKSGKLVSVDKRFEVDGAIVARNFIEEQQKSGKTADWDDRRLQLVWDAVALHTTPAIAAYKEPVVRICSFGTGADFHGPDSDSTRTITWEDFYALNNVFPRHDLAGGIRNVMCGLCRTKPATTYGLDTTIAADVQASVYETLGDIQNLAWVGVGFPMASVAVILLQGRAYGLFDVKPLMISSIVIFEAGSALCGAAPTSDALIVGRVIAGIGGSGMYLGALTYISIFSTKREAPLYNALIGLFWGIGAILGPVIGGAFSASAATWRWAFYINLPLAALFAPIYFFVFPSFQRKNLLLVEKLQEIDWIGAVLNGGVFVLFMIVVTFGGSTFQWNSGSAIGLWVAWGTCLLVYVLQQYLSTLTTPERRIFPLHFLKSRVLVLLYITTAAVAAANSIALYYIPLFFQFTRGDTALQAAVRLLPLIIVFIFCIMLGGALLPITGLYGIFYIIGGAFVIVGGALMFTIDAGTSTAKIYGYEVLLAIGTGLPFQSAYAVAASKVRVGDRANAIGFINVAQIGSIAISLAIAGSLFQNLGFDLLKTAFADYSFSDDFIRSALSGTASPIFSSADPDVVALAVSSVAETIRRIFGATIAAGAVLLIGGVHMPWEKLDLEVVAG</sequence>
<dbReference type="Pfam" id="PF07690">
    <property type="entry name" value="MFS_1"/>
    <property type="match status" value="1"/>
</dbReference>
<reference evidence="9 10" key="1">
    <citation type="journal article" date="2011" name="Genome Biol.">
        <title>Comparative genome sequence analysis underscores mycoparasitism as the ancestral life style of Trichoderma.</title>
        <authorList>
            <person name="Kubicek C.P."/>
            <person name="Herrera-Estrella A."/>
            <person name="Seidl-Seiboth V."/>
            <person name="Martinez D.A."/>
            <person name="Druzhinina I.S."/>
            <person name="Thon M."/>
            <person name="Zeilinger S."/>
            <person name="Casas-Flores S."/>
            <person name="Horwitz B.A."/>
            <person name="Mukherjee P.K."/>
            <person name="Mukherjee M."/>
            <person name="Kredics L."/>
            <person name="Alcaraz L.D."/>
            <person name="Aerts A."/>
            <person name="Antal Z."/>
            <person name="Atanasova L."/>
            <person name="Cervantes-Badillo M.G."/>
            <person name="Challacombe J."/>
            <person name="Chertkov O."/>
            <person name="McCluskey K."/>
            <person name="Coulpier F."/>
            <person name="Deshpande N."/>
            <person name="von Doehren H."/>
            <person name="Ebbole D.J."/>
            <person name="Esquivel-Naranjo E.U."/>
            <person name="Fekete E."/>
            <person name="Flipphi M."/>
            <person name="Glaser F."/>
            <person name="Gomez-Rodriguez E.Y."/>
            <person name="Gruber S."/>
            <person name="Han C."/>
            <person name="Henrissat B."/>
            <person name="Hermosa R."/>
            <person name="Hernandez-Onate M."/>
            <person name="Karaffa L."/>
            <person name="Kosti I."/>
            <person name="Le Crom S."/>
            <person name="Lindquist E."/>
            <person name="Lucas S."/>
            <person name="Luebeck M."/>
            <person name="Luebeck P.S."/>
            <person name="Margeot A."/>
            <person name="Metz B."/>
            <person name="Misra M."/>
            <person name="Nevalainen H."/>
            <person name="Omann M."/>
            <person name="Packer N."/>
            <person name="Perrone G."/>
            <person name="Uresti-Rivera E.E."/>
            <person name="Salamov A."/>
            <person name="Schmoll M."/>
            <person name="Seiboth B."/>
            <person name="Shapiro H."/>
            <person name="Sukno S."/>
            <person name="Tamayo-Ramos J.A."/>
            <person name="Tisch D."/>
            <person name="Wiest A."/>
            <person name="Wilkinson H.H."/>
            <person name="Zhang M."/>
            <person name="Coutinho P.M."/>
            <person name="Kenerley C.M."/>
            <person name="Monte E."/>
            <person name="Baker S.E."/>
            <person name="Grigoriev I.V."/>
        </authorList>
    </citation>
    <scope>NUCLEOTIDE SEQUENCE [LARGE SCALE GENOMIC DNA]</scope>
    <source>
        <strain evidence="10">ATCC 20476 / IMI 206040</strain>
    </source>
</reference>
<evidence type="ECO:0000259" key="8">
    <source>
        <dbReference type="PROSITE" id="PS50850"/>
    </source>
</evidence>
<dbReference type="OMA" id="LLMRFEK"/>
<feature type="transmembrane region" description="Helical" evidence="7">
    <location>
        <begin position="227"/>
        <end position="244"/>
    </location>
</feature>
<evidence type="ECO:0000313" key="9">
    <source>
        <dbReference type="EMBL" id="EHK50147.1"/>
    </source>
</evidence>
<dbReference type="GeneID" id="25782989"/>
<evidence type="ECO:0000256" key="1">
    <source>
        <dbReference type="ARBA" id="ARBA00004141"/>
    </source>
</evidence>